<dbReference type="Proteomes" id="UP000321617">
    <property type="component" value="Unassembled WGS sequence"/>
</dbReference>
<organism evidence="1 2">
    <name type="scientific">Stackebrandtia albiflava</name>
    <dbReference type="NCBI Taxonomy" id="406432"/>
    <lineage>
        <taxon>Bacteria</taxon>
        <taxon>Bacillati</taxon>
        <taxon>Actinomycetota</taxon>
        <taxon>Actinomycetes</taxon>
        <taxon>Glycomycetales</taxon>
        <taxon>Glycomycetaceae</taxon>
        <taxon>Stackebrandtia</taxon>
    </lineage>
</organism>
<dbReference type="RefSeq" id="WP_147139844.1">
    <property type="nucleotide sequence ID" value="NZ_BAABIJ010000002.1"/>
</dbReference>
<sequence>MTGYQMTDTSLIPLPEPGEPRRRLAEARLELARTALRDGGRDAAAAVLEDSLRAGLWRHVELWRELAELPDDPADRERIGQLWLDSPKSCHQMPTAVAVLARAAAVAGRHEEARLLLRKAILLCGVRRSRFRRGTTYEPSQVVPAPSGKPAGTDGETTAAYFALYRAVAVRDKAAIATGVAALRAFGEGDWLDRL</sequence>
<name>A0A562V417_9ACTN</name>
<dbReference type="AlphaFoldDB" id="A0A562V417"/>
<evidence type="ECO:0000313" key="1">
    <source>
        <dbReference type="EMBL" id="TWJ12595.1"/>
    </source>
</evidence>
<gene>
    <name evidence="1" type="ORF">LX16_3356</name>
</gene>
<dbReference type="OrthoDB" id="3780655at2"/>
<keyword evidence="2" id="KW-1185">Reference proteome</keyword>
<evidence type="ECO:0000313" key="2">
    <source>
        <dbReference type="Proteomes" id="UP000321617"/>
    </source>
</evidence>
<accession>A0A562V417</accession>
<reference evidence="1 2" key="1">
    <citation type="journal article" date="2013" name="Stand. Genomic Sci.">
        <title>Genomic Encyclopedia of Type Strains, Phase I: The one thousand microbial genomes (KMG-I) project.</title>
        <authorList>
            <person name="Kyrpides N.C."/>
            <person name="Woyke T."/>
            <person name="Eisen J.A."/>
            <person name="Garrity G."/>
            <person name="Lilburn T.G."/>
            <person name="Beck B.J."/>
            <person name="Whitman W.B."/>
            <person name="Hugenholtz P."/>
            <person name="Klenk H.P."/>
        </authorList>
    </citation>
    <scope>NUCLEOTIDE SEQUENCE [LARGE SCALE GENOMIC DNA]</scope>
    <source>
        <strain evidence="1 2">DSM 45044</strain>
    </source>
</reference>
<protein>
    <submittedName>
        <fullName evidence="1">Uncharacterized protein</fullName>
    </submittedName>
</protein>
<dbReference type="EMBL" id="VLLL01000006">
    <property type="protein sequence ID" value="TWJ12595.1"/>
    <property type="molecule type" value="Genomic_DNA"/>
</dbReference>
<comment type="caution">
    <text evidence="1">The sequence shown here is derived from an EMBL/GenBank/DDBJ whole genome shotgun (WGS) entry which is preliminary data.</text>
</comment>
<proteinExistence type="predicted"/>